<organism evidence="1 2">
    <name type="scientific">Streptococcus agalactiae MRI Z1-216</name>
    <dbReference type="NCBI Taxonomy" id="1154879"/>
    <lineage>
        <taxon>Bacteria</taxon>
        <taxon>Bacillati</taxon>
        <taxon>Bacillota</taxon>
        <taxon>Bacilli</taxon>
        <taxon>Lactobacillales</taxon>
        <taxon>Streptococcaceae</taxon>
        <taxon>Streptococcus</taxon>
    </lineage>
</organism>
<evidence type="ECO:0000313" key="2">
    <source>
        <dbReference type="Proteomes" id="UP000015176"/>
    </source>
</evidence>
<name>A0AAD3A3G9_STRAG</name>
<dbReference type="EMBL" id="ALSF01000066">
    <property type="protein sequence ID" value="EPU39244.1"/>
    <property type="molecule type" value="Genomic_DNA"/>
</dbReference>
<accession>A0AAD3A3G9</accession>
<comment type="caution">
    <text evidence="1">The sequence shown here is derived from an EMBL/GenBank/DDBJ whole genome shotgun (WGS) entry which is preliminary data.</text>
</comment>
<dbReference type="AlphaFoldDB" id="A0AAD3A3G9"/>
<protein>
    <submittedName>
        <fullName evidence="1">Uncharacterized protein</fullName>
    </submittedName>
</protein>
<evidence type="ECO:0000313" key="1">
    <source>
        <dbReference type="EMBL" id="EPU39244.1"/>
    </source>
</evidence>
<proteinExistence type="predicted"/>
<gene>
    <name evidence="1" type="ORF">SAG0164_04710</name>
</gene>
<reference evidence="1 2" key="1">
    <citation type="submission" date="2012-07" db="EMBL/GenBank/DDBJ databases">
        <authorList>
            <person name="Moroni P."/>
            <person name="Richards V.P."/>
            <person name="Durkin S.A.S."/>
            <person name="Kim M."/>
            <person name="Pavinski Bitar P.D."/>
            <person name="Stanhope M.J."/>
            <person name="Town C.D."/>
            <person name="Zadoks R.N."/>
            <person name="Venter J.C."/>
        </authorList>
    </citation>
    <scope>NUCLEOTIDE SEQUENCE [LARGE SCALE GENOMIC DNA]</scope>
    <source>
        <strain evidence="1 2">MRI Z1-216</strain>
    </source>
</reference>
<dbReference type="Proteomes" id="UP000015176">
    <property type="component" value="Unassembled WGS sequence"/>
</dbReference>
<dbReference type="Pfam" id="PF20330">
    <property type="entry name" value="DUF6625"/>
    <property type="match status" value="1"/>
</dbReference>
<dbReference type="InterPro" id="IPR046733">
    <property type="entry name" value="DUF6625"/>
</dbReference>
<sequence length="317" mass="37853">MKLLFIVPYFGKFNSYFQLFLNSIATSDLCDLLIVTDDKSKYDYPQNVTIRYTSFEEFRNEVQRKMDFKITLDTPYKLCDFKPTYGYLFEDELLNYQYWGYCDLDIIFGDLDGFLHPILNKGFDKIFELGHCTIIKNESRINRMFLSTVNGVKIGQKALSSSKIEVFDEAYVNSINNIFIENNCNNFLYSLGADIDIWKNNFYITSFKNKKDFVVSDAPSIFYYEQGHLYEFHQYKSVVRRSEYLYIHLQQRKMKVDLDARSTTYLILPNKFVEYRIATNCLLTLKEFKRFISFGKYSFQKYRLYTKLQKQKIKKLL</sequence>
<dbReference type="RefSeq" id="WP_000770547.1">
    <property type="nucleotide sequence ID" value="NZ_ALSF01000066.1"/>
</dbReference>